<protein>
    <recommendedName>
        <fullName evidence="10">Lysophospholipid acyltransferase</fullName>
    </recommendedName>
</protein>
<organism evidence="8 9">
    <name type="scientific">Pythium insidiosum</name>
    <name type="common">Pythiosis disease agent</name>
    <dbReference type="NCBI Taxonomy" id="114742"/>
    <lineage>
        <taxon>Eukaryota</taxon>
        <taxon>Sar</taxon>
        <taxon>Stramenopiles</taxon>
        <taxon>Oomycota</taxon>
        <taxon>Peronosporomycetes</taxon>
        <taxon>Pythiales</taxon>
        <taxon>Pythiaceae</taxon>
        <taxon>Pythium</taxon>
    </lineage>
</organism>
<keyword evidence="4 7" id="KW-1133">Transmembrane helix</keyword>
<sequence length="490" mass="54724">MNTTSVTQLVHTMEHYGALATPLDFTFVNTELAKLSESAGFPLDQLRFILCLFAAYPLAWLQRRLPSATIKHVFNIVIGIGTAQFVYSAGWLHSFLSAMVTYGLVKFAPVRYMPYIVFVANMAFVAALHIYRMTVDYMGWSMDSTGSQMLLLIRLTSFAFNYYDGAVEASMAIKDSDSPSQIKIKQSRRALAVSQLPTLLEFLGYTYCFTTFLAGPSFEYREYIDSINGSKFIYKGQIRRISSLGAAASKFVIGVFFMAVLAVFGSYADVRRVLQADSSLMAKCAGIMLALFLTRGKYYCAWKLAEGSTILSGTGFEGFDSQGNPKGWNGVSNVDILGFELSQSIRDLSRSWNKGTQLWLERYVYNRTGNSLIATYFCSAVWHGFYPGYYLFFLTVPLATSVNRLARRHVRPYFLLEDGSAAPLKPIYDIVGMLCTAFVINYLAVSFVVLSWTDAIHGFQSMHFAGHIGLLVAYLLLSSVPIKRTSKKVL</sequence>
<dbReference type="InterPro" id="IPR004299">
    <property type="entry name" value="MBOAT_fam"/>
</dbReference>
<feature type="transmembrane region" description="Helical" evidence="7">
    <location>
        <begin position="73"/>
        <end position="92"/>
    </location>
</feature>
<keyword evidence="2" id="KW-0808">Transferase</keyword>
<evidence type="ECO:0000313" key="9">
    <source>
        <dbReference type="Proteomes" id="UP001209570"/>
    </source>
</evidence>
<keyword evidence="5 7" id="KW-0472">Membrane</keyword>
<dbReference type="GO" id="GO:0016746">
    <property type="term" value="F:acyltransferase activity"/>
    <property type="evidence" value="ECO:0007669"/>
    <property type="project" value="UniProtKB-KW"/>
</dbReference>
<proteinExistence type="predicted"/>
<dbReference type="PANTHER" id="PTHR13906">
    <property type="entry name" value="PORCUPINE"/>
    <property type="match status" value="1"/>
</dbReference>
<reference evidence="8" key="1">
    <citation type="submission" date="2021-12" db="EMBL/GenBank/DDBJ databases">
        <title>Prjna785345.</title>
        <authorList>
            <person name="Rujirawat T."/>
            <person name="Krajaejun T."/>
        </authorList>
    </citation>
    <scope>NUCLEOTIDE SEQUENCE</scope>
    <source>
        <strain evidence="8">Pi057C3</strain>
    </source>
</reference>
<gene>
    <name evidence="8" type="ORF">P43SY_002614</name>
</gene>
<accession>A0AAD5LUX5</accession>
<dbReference type="EMBL" id="JAKCXM010000001">
    <property type="protein sequence ID" value="KAJ0410282.1"/>
    <property type="molecule type" value="Genomic_DNA"/>
</dbReference>
<keyword evidence="9" id="KW-1185">Reference proteome</keyword>
<dbReference type="GO" id="GO:0016020">
    <property type="term" value="C:membrane"/>
    <property type="evidence" value="ECO:0007669"/>
    <property type="project" value="UniProtKB-SubCell"/>
</dbReference>
<evidence type="ECO:0000313" key="8">
    <source>
        <dbReference type="EMBL" id="KAJ0410282.1"/>
    </source>
</evidence>
<evidence type="ECO:0000256" key="1">
    <source>
        <dbReference type="ARBA" id="ARBA00004141"/>
    </source>
</evidence>
<feature type="transmembrane region" description="Helical" evidence="7">
    <location>
        <begin position="112"/>
        <end position="131"/>
    </location>
</feature>
<evidence type="ECO:0000256" key="6">
    <source>
        <dbReference type="ARBA" id="ARBA00023315"/>
    </source>
</evidence>
<evidence type="ECO:0000256" key="4">
    <source>
        <dbReference type="ARBA" id="ARBA00022989"/>
    </source>
</evidence>
<feature type="transmembrane region" description="Helical" evidence="7">
    <location>
        <begin position="244"/>
        <end position="267"/>
    </location>
</feature>
<feature type="transmembrane region" description="Helical" evidence="7">
    <location>
        <begin position="273"/>
        <end position="293"/>
    </location>
</feature>
<evidence type="ECO:0000256" key="7">
    <source>
        <dbReference type="SAM" id="Phobius"/>
    </source>
</evidence>
<comment type="caution">
    <text evidence="8">The sequence shown here is derived from an EMBL/GenBank/DDBJ whole genome shotgun (WGS) entry which is preliminary data.</text>
</comment>
<comment type="subcellular location">
    <subcellularLocation>
        <location evidence="1">Membrane</location>
        <topology evidence="1">Multi-pass membrane protein</topology>
    </subcellularLocation>
</comment>
<dbReference type="PANTHER" id="PTHR13906:SF4">
    <property type="entry name" value="LYSOPHOSPHOLIPID ACYLTRANSFERASE 6"/>
    <property type="match status" value="1"/>
</dbReference>
<keyword evidence="3 7" id="KW-0812">Transmembrane</keyword>
<dbReference type="GO" id="GO:0030258">
    <property type="term" value="P:lipid modification"/>
    <property type="evidence" value="ECO:0007669"/>
    <property type="project" value="TreeGrafter"/>
</dbReference>
<feature type="transmembrane region" description="Helical" evidence="7">
    <location>
        <begin position="427"/>
        <end position="452"/>
    </location>
</feature>
<evidence type="ECO:0000256" key="5">
    <source>
        <dbReference type="ARBA" id="ARBA00023136"/>
    </source>
</evidence>
<dbReference type="Proteomes" id="UP001209570">
    <property type="component" value="Unassembled WGS sequence"/>
</dbReference>
<name>A0AAD5LUX5_PYTIN</name>
<feature type="transmembrane region" description="Helical" evidence="7">
    <location>
        <begin position="464"/>
        <end position="482"/>
    </location>
</feature>
<keyword evidence="6" id="KW-0012">Acyltransferase</keyword>
<dbReference type="InterPro" id="IPR049941">
    <property type="entry name" value="LPLAT_7/PORCN-like"/>
</dbReference>
<dbReference type="Pfam" id="PF03062">
    <property type="entry name" value="MBOAT"/>
    <property type="match status" value="1"/>
</dbReference>
<evidence type="ECO:0008006" key="10">
    <source>
        <dbReference type="Google" id="ProtNLM"/>
    </source>
</evidence>
<dbReference type="AlphaFoldDB" id="A0AAD5LUX5"/>
<evidence type="ECO:0000256" key="3">
    <source>
        <dbReference type="ARBA" id="ARBA00022692"/>
    </source>
</evidence>
<evidence type="ECO:0000256" key="2">
    <source>
        <dbReference type="ARBA" id="ARBA00022679"/>
    </source>
</evidence>